<feature type="compositionally biased region" description="Polar residues" evidence="1">
    <location>
        <begin position="49"/>
        <end position="58"/>
    </location>
</feature>
<dbReference type="Pfam" id="PF13519">
    <property type="entry name" value="VWA_2"/>
    <property type="match status" value="1"/>
</dbReference>
<dbReference type="Gene3D" id="3.40.50.300">
    <property type="entry name" value="P-loop containing nucleotide triphosphate hydrolases"/>
    <property type="match status" value="1"/>
</dbReference>
<feature type="compositionally biased region" description="Acidic residues" evidence="1">
    <location>
        <begin position="1076"/>
        <end position="1096"/>
    </location>
</feature>
<dbReference type="SUPFAM" id="SSF53300">
    <property type="entry name" value="vWA-like"/>
    <property type="match status" value="1"/>
</dbReference>
<feature type="compositionally biased region" description="Low complexity" evidence="1">
    <location>
        <begin position="32"/>
        <end position="48"/>
    </location>
</feature>
<dbReference type="PANTHER" id="PTHR22796:SF1">
    <property type="entry name" value="VWFA DOMAIN-CONTAINING PROTEIN"/>
    <property type="match status" value="1"/>
</dbReference>
<name>A0A397TW35_9GLOM</name>
<sequence length="2503" mass="287374">MQIRGSPQEYPEDDLSDSAFDIENTPNNDGYSVISSVDHSTTSSRSNSPIQLSNSQSTTDLLQKDLSDINVQRTDETSIPQINNDQDAIHTKNINVPHFSSTTQDDQFMNSNNFSEEETGSSHANNSTTTELSDDPYNCFDDMTEILSEIGKNKNDEVQSPTIEQADDQFLKTTETTRIKENVDVDYKKHIRAAIEGHKYYKKNQSINITYGKDLYEYIPGLYRLLDLCKDDGSNGLVDKIIISKDSLKKLCNDMVPYSFTSISEIEYNRLNTISFRLIGCYGNHLLIAKLLLKMKIINSKLFDLLTMSRSSGNKQEAENQPNLRSGIYLLMINPDIGLVIHWPEIGCYEDNATSQKKKNMTNLHRYLTKLTDQQICFMSEKDLENFNWGVENEEQDSEDEENNMCYEFEVKKSQEEQEDFKLHPGFTINLPLSVKKELENKCDSSLTPIVVESAHNQTFITRKKITSAFAMKRLSPTINKFSFKKEFQSRTQGYAVEIDRKMSMKALEVLIKDGLDRENEFLSPLRDAIAVAKRENDLKKEMEKNAIKNDAELVTAMSREKLKELYGEFELRFSKTSMETPNVQIDNSVVERINAKYPDMQQNITKATKINSNTWKKLKSRYYFARLITAKAYQATNTDENKIEIGQSSLKLLYSIFMDEENDMHKVVKKCTERKKNSEAQTGLFNMVTSSLTSFFYPNSSSKVDSRRIDDTLKEANGLTNRNSDNIFIQSLYTGSWFNSNEEIRKGIIDAFFREYSKWRNDTFVADVKGILPKSSGPLGKEIDRKLDEEFTLLKRDLETREFVKICKKIEEKYSTGRKFKIIDIIESYYHSSFLFTYEIETTQPDQLQITVFETSLEQSDTFEITENELHVPKPRLITNSFGHAGISFQINPDVYELRNISQFENKKYFIILWNKKQPRYEIFFDTAQRLRSIFMSDSPKAFRLLNTEEHCMFAINEPRGLVGILHTQSGVLHVYAFDEGYVNLFPRNSNVPILQWYNFKAPDMQHFFFIKDTEELCFVEVGGRARIYNLVNGQFRPGTGQIPANATNVMSTPDGACIVAFVKETLQVEQPFKDEEEESEDDEDSSDINADDNETTSIPKVEEKYFAYIYFCTSFGKPGANKVIEMPLSMQSFEYHQFSLIHKRQIHITTLDLKNGLFCSSIAKITLEKTQYRFQQRSLKRSLGQIRLSTTSRNKDFSLIEGKNTNFTRDICEGESIILSGEKYNVLEILSDTKLKIPKSSRQTSNEWLDFRIEPKTNLNGLIDAYRVMFEKYPVDSCIDVEQTRPLSLQVVLDTKDDDKVEDCKDKFEDYVITMFDELKRSTKKPANSLKKFTITASNFNDLNVVDSKFQQENTTEYQLGEWIIQLSVLIPIQIAVARNNLFTPLRDGLSSEVEHADIEDGYARHVDAIAQNISFGWYEGIFKHFGNRQVKVVSSMGEQSCGKSYMLNHLVGTTFDGSAMRCTEGVWMSLVITKQYLYVALDFEGLKSLERTPQEDLFLTLFNTVVSNMILFKNQFAINRDMSSMFQRFQDGATFFESDPKIFQAKLCIIIKDVPKQDREDIVREFSLKFNTLVAEEGEDNFITRMYPSGLNITPWPIFNDSAWFKSLKDLKKLLDKQKPKYENARIFLQNTKVIMAKLKICDWGSLDDNLVQIRVATLKRLLPTAIAFGVEQKDETIERLLNRDTGLFIEDPTVMISDIFEDLDNTANLLSDAEVLLFEENRDFVQLSADLRAYFEENIQQRKEAQNDNIWFNRLGKFFKYIVERRVLRVQEWFTQNTAKFPEDNSDVVIGRYAIEQEMNKLTLLWTLCGLTCNDCNLKCLKNRDHEGGHSCLTDHECHVKCQFIEAHNNKSLIPQCSHRAGHEGKHACSQVSHLCGKPCCFSDKRNCQKRCSKEIGHEDDDETHLCQSPRHYCGAPCSLVTHTSKGDYSCPNKCIIPCEEEHDSHRCENETCPIPCPIKDCQRRCNSDDHFHAYSGFSVNHFCGNEHQCQELCEEPGICKVQTEPKKQEEVYKGLVDSTSITFIKYIQVCERLQCSRKIPPNSFSHTGKHSHDPNGEGVHYCDKKCNFCEYYCTLAYGHIQTLHETRHGNMIQTEFTAEDNEFEYGGHKLKAGDEGTFVLCNLHCKELGRHRHIDYCQNPDACKFSTNQNQDIQHINGRVHPNPDEDKDFISHRLFWERTGFKDPYTAQEQQEFSRCDHECKDEKHHKSQGPNGPPPTKSYCELQLFHAPIDPSQNPPNGYGYVSLDGHHFNCDNPSTREAAFHIIFVLDRSGSMSDRDRKPLQNTPIYNTLIQTHNNRLGAVYNAVHSFLTTRFTSQNAQSTTPNAVATSRDTISLILFDHEVVVGIENEPLTNYNSFVNAMLQYNARGGTDFNKAIQKAGFLIDTHFDPTKSNVVIFCSDGECGVPDGQLNNICSRNKQKGSPIFLQTILFSSNVTSPSLQKMAEIAQKHLPQQTSSGALKCQFTRAIDEVNLVNTFTGVAESLRKHKPALLKKNI</sequence>
<dbReference type="STRING" id="44941.A0A397TW35"/>
<comment type="caution">
    <text evidence="3">The sequence shown here is derived from an EMBL/GenBank/DDBJ whole genome shotgun (WGS) entry which is preliminary data.</text>
</comment>
<feature type="domain" description="VWFA" evidence="2">
    <location>
        <begin position="2269"/>
        <end position="2491"/>
    </location>
</feature>
<feature type="region of interest" description="Disordered" evidence="1">
    <location>
        <begin position="97"/>
        <end position="135"/>
    </location>
</feature>
<dbReference type="InterPro" id="IPR002035">
    <property type="entry name" value="VWF_A"/>
</dbReference>
<dbReference type="OrthoDB" id="2343366at2759"/>
<evidence type="ECO:0000313" key="3">
    <source>
        <dbReference type="EMBL" id="RIB00927.1"/>
    </source>
</evidence>
<dbReference type="SMART" id="SM00327">
    <property type="entry name" value="VWA"/>
    <property type="match status" value="1"/>
</dbReference>
<dbReference type="EMBL" id="QKWP01003464">
    <property type="protein sequence ID" value="RIB00927.1"/>
    <property type="molecule type" value="Genomic_DNA"/>
</dbReference>
<dbReference type="PANTHER" id="PTHR22796">
    <property type="entry name" value="URG4-RELATED"/>
    <property type="match status" value="1"/>
</dbReference>
<feature type="compositionally biased region" description="Polar residues" evidence="1">
    <location>
        <begin position="121"/>
        <end position="131"/>
    </location>
</feature>
<accession>A0A397TW35</accession>
<dbReference type="Gene3D" id="3.40.50.410">
    <property type="entry name" value="von Willebrand factor, type A domain"/>
    <property type="match status" value="1"/>
</dbReference>
<proteinExistence type="predicted"/>
<keyword evidence="4" id="KW-1185">Reference proteome</keyword>
<dbReference type="CDD" id="cd00198">
    <property type="entry name" value="vWFA"/>
    <property type="match status" value="1"/>
</dbReference>
<feature type="region of interest" description="Disordered" evidence="1">
    <location>
        <begin position="1073"/>
        <end position="1096"/>
    </location>
</feature>
<organism evidence="3 4">
    <name type="scientific">Gigaspora rosea</name>
    <dbReference type="NCBI Taxonomy" id="44941"/>
    <lineage>
        <taxon>Eukaryota</taxon>
        <taxon>Fungi</taxon>
        <taxon>Fungi incertae sedis</taxon>
        <taxon>Mucoromycota</taxon>
        <taxon>Glomeromycotina</taxon>
        <taxon>Glomeromycetes</taxon>
        <taxon>Diversisporales</taxon>
        <taxon>Gigasporaceae</taxon>
        <taxon>Gigaspora</taxon>
    </lineage>
</organism>
<protein>
    <recommendedName>
        <fullName evidence="2">VWFA domain-containing protein</fullName>
    </recommendedName>
</protein>
<evidence type="ECO:0000259" key="2">
    <source>
        <dbReference type="PROSITE" id="PS50234"/>
    </source>
</evidence>
<dbReference type="PROSITE" id="PS50234">
    <property type="entry name" value="VWFA"/>
    <property type="match status" value="1"/>
</dbReference>
<feature type="compositionally biased region" description="Polar residues" evidence="1">
    <location>
        <begin position="97"/>
        <end position="114"/>
    </location>
</feature>
<dbReference type="InterPro" id="IPR027417">
    <property type="entry name" value="P-loop_NTPase"/>
</dbReference>
<dbReference type="SUPFAM" id="SSF52540">
    <property type="entry name" value="P-loop containing nucleoside triphosphate hydrolases"/>
    <property type="match status" value="1"/>
</dbReference>
<evidence type="ECO:0000256" key="1">
    <source>
        <dbReference type="SAM" id="MobiDB-lite"/>
    </source>
</evidence>
<dbReference type="Proteomes" id="UP000266673">
    <property type="component" value="Unassembled WGS sequence"/>
</dbReference>
<gene>
    <name evidence="3" type="ORF">C2G38_2010240</name>
</gene>
<feature type="region of interest" description="Disordered" evidence="1">
    <location>
        <begin position="2202"/>
        <end position="2223"/>
    </location>
</feature>
<reference evidence="3 4" key="1">
    <citation type="submission" date="2018-06" db="EMBL/GenBank/DDBJ databases">
        <title>Comparative genomics reveals the genomic features of Rhizophagus irregularis, R. cerebriforme, R. diaphanum and Gigaspora rosea, and their symbiotic lifestyle signature.</title>
        <authorList>
            <person name="Morin E."/>
            <person name="San Clemente H."/>
            <person name="Chen E.C.H."/>
            <person name="De La Providencia I."/>
            <person name="Hainaut M."/>
            <person name="Kuo A."/>
            <person name="Kohler A."/>
            <person name="Murat C."/>
            <person name="Tang N."/>
            <person name="Roy S."/>
            <person name="Loubradou J."/>
            <person name="Henrissat B."/>
            <person name="Grigoriev I.V."/>
            <person name="Corradi N."/>
            <person name="Roux C."/>
            <person name="Martin F.M."/>
        </authorList>
    </citation>
    <scope>NUCLEOTIDE SEQUENCE [LARGE SCALE GENOMIC DNA]</scope>
    <source>
        <strain evidence="3 4">DAOM 194757</strain>
    </source>
</reference>
<dbReference type="InterPro" id="IPR036465">
    <property type="entry name" value="vWFA_dom_sf"/>
</dbReference>
<feature type="compositionally biased region" description="Basic and acidic residues" evidence="1">
    <location>
        <begin position="2202"/>
        <end position="2211"/>
    </location>
</feature>
<feature type="region of interest" description="Disordered" evidence="1">
    <location>
        <begin position="1"/>
        <end position="58"/>
    </location>
</feature>
<evidence type="ECO:0000313" key="4">
    <source>
        <dbReference type="Proteomes" id="UP000266673"/>
    </source>
</evidence>